<proteinExistence type="predicted"/>
<comment type="caution">
    <text evidence="2">The sequence shown here is derived from an EMBL/GenBank/DDBJ whole genome shotgun (WGS) entry which is preliminary data.</text>
</comment>
<dbReference type="EMBL" id="JAVDVY010000001">
    <property type="protein sequence ID" value="MDR7132877.1"/>
    <property type="molecule type" value="Genomic_DNA"/>
</dbReference>
<evidence type="ECO:0000313" key="2">
    <source>
        <dbReference type="EMBL" id="MDR7132877.1"/>
    </source>
</evidence>
<dbReference type="RefSeq" id="WP_310056742.1">
    <property type="nucleotide sequence ID" value="NZ_JAVDVY010000001.1"/>
</dbReference>
<feature type="transmembrane region" description="Helical" evidence="1">
    <location>
        <begin position="20"/>
        <end position="39"/>
    </location>
</feature>
<keyword evidence="1" id="KW-0812">Transmembrane</keyword>
<keyword evidence="1" id="KW-0472">Membrane</keyword>
<accession>A0ABU1W5W9</accession>
<organism evidence="2 3">
    <name type="scientific">Lysobacter niastensis</name>
    <dbReference type="NCBI Taxonomy" id="380629"/>
    <lineage>
        <taxon>Bacteria</taxon>
        <taxon>Pseudomonadati</taxon>
        <taxon>Pseudomonadota</taxon>
        <taxon>Gammaproteobacteria</taxon>
        <taxon>Lysobacterales</taxon>
        <taxon>Lysobacteraceae</taxon>
        <taxon>Lysobacter</taxon>
    </lineage>
</organism>
<dbReference type="InterPro" id="IPR021218">
    <property type="entry name" value="DUF2784"/>
</dbReference>
<feature type="transmembrane region" description="Helical" evidence="1">
    <location>
        <begin position="51"/>
        <end position="70"/>
    </location>
</feature>
<dbReference type="Pfam" id="PF10861">
    <property type="entry name" value="DUF2784"/>
    <property type="match status" value="1"/>
</dbReference>
<protein>
    <submittedName>
        <fullName evidence="2">Polyferredoxin</fullName>
    </submittedName>
</protein>
<gene>
    <name evidence="2" type="ORF">J2X06_000061</name>
</gene>
<sequence length="141" mass="15858">MSTAMSAAWPYPLLADMVLAVHFGVVLFVIGGLVLVFVGNRLATWPWVNALWFRMAHLVAIGVVAAQSWLGMVCPLTTLEAWLREQAGEASHDQSFVAYWLQRLMFFTAPEWVFAVAYTAFGLLVVLAWWRYPPRVARSRG</sequence>
<evidence type="ECO:0000256" key="1">
    <source>
        <dbReference type="SAM" id="Phobius"/>
    </source>
</evidence>
<feature type="transmembrane region" description="Helical" evidence="1">
    <location>
        <begin position="112"/>
        <end position="130"/>
    </location>
</feature>
<keyword evidence="3" id="KW-1185">Reference proteome</keyword>
<dbReference type="Proteomes" id="UP001251524">
    <property type="component" value="Unassembled WGS sequence"/>
</dbReference>
<name>A0ABU1W5W9_9GAMM</name>
<reference evidence="2 3" key="1">
    <citation type="submission" date="2023-07" db="EMBL/GenBank/DDBJ databases">
        <title>Sorghum-associated microbial communities from plants grown in Nebraska, USA.</title>
        <authorList>
            <person name="Schachtman D."/>
        </authorList>
    </citation>
    <scope>NUCLEOTIDE SEQUENCE [LARGE SCALE GENOMIC DNA]</scope>
    <source>
        <strain evidence="2 3">BE198</strain>
    </source>
</reference>
<keyword evidence="1" id="KW-1133">Transmembrane helix</keyword>
<evidence type="ECO:0000313" key="3">
    <source>
        <dbReference type="Proteomes" id="UP001251524"/>
    </source>
</evidence>